<protein>
    <recommendedName>
        <fullName evidence="2">PET hydrolase/cutinase-like domain-containing protein</fullName>
    </recommendedName>
</protein>
<dbReference type="EMBL" id="MGDD01000146">
    <property type="protein sequence ID" value="OGL46100.1"/>
    <property type="molecule type" value="Genomic_DNA"/>
</dbReference>
<dbReference type="InterPro" id="IPR041127">
    <property type="entry name" value="PET_hydrolase/cutinase-like"/>
</dbReference>
<reference evidence="3 4" key="1">
    <citation type="journal article" date="2016" name="Nat. Commun.">
        <title>Thousands of microbial genomes shed light on interconnected biogeochemical processes in an aquifer system.</title>
        <authorList>
            <person name="Anantharaman K."/>
            <person name="Brown C.T."/>
            <person name="Hug L.A."/>
            <person name="Sharon I."/>
            <person name="Castelle C.J."/>
            <person name="Probst A.J."/>
            <person name="Thomas B.C."/>
            <person name="Singh A."/>
            <person name="Wilkins M.J."/>
            <person name="Karaoz U."/>
            <person name="Brodie E.L."/>
            <person name="Williams K.H."/>
            <person name="Hubbard S.S."/>
            <person name="Banfield J.F."/>
        </authorList>
    </citation>
    <scope>NUCLEOTIDE SEQUENCE [LARGE SCALE GENOMIC DNA]</scope>
</reference>
<sequence length="508" mass="55104">MKTSLKIQLILLGLILPGIAEAMTPAQLAGNSLAEYPFFEYVKAFNVDATVEVAIDPTRFPGVVGLTCDIYIVESKTITEWLTDPSLTDITAGGYQTESFGSDTIQANTFRVTAPSELSADAGIGLGVGYDVIIDCNRNGVLDMGDYIDGYSEDEAGLYVVHDVTRSGPLAVTTLAPYSVGSIFGIPVGYTNEVAFYPASISSMGKLPMVVISHGNGHNYLWYDHIGNHLASYGYIVMSHQNNTPPGIETASSTTLAHTDAFIDQQSTIGGGVLNGHIDSNRIVWIGHSRGGEGVVRAYHKIYASSYAPTHYVKEDIKLISSMLPTNYLGSDNSNPHNVNYHLWTASGDADVSGTAQRDDRQTFQLHDRATNYRHSTIVQGTGHAWFHNGGGTSWFTGPCSIGETNTHLIQFGMFLPLIKYYTEGNIPASDFFWRQYERFKPIGVPSGDPCIVVTNTYHNGAIGGNFVIDDYQTETSDSVSSSGGAVTYTVEPDFSFLILIIKQSICK</sequence>
<dbReference type="SUPFAM" id="SSF53474">
    <property type="entry name" value="alpha/beta-Hydrolases"/>
    <property type="match status" value="1"/>
</dbReference>
<feature type="signal peptide" evidence="1">
    <location>
        <begin position="1"/>
        <end position="22"/>
    </location>
</feature>
<dbReference type="InterPro" id="IPR029058">
    <property type="entry name" value="AB_hydrolase_fold"/>
</dbReference>
<evidence type="ECO:0000256" key="1">
    <source>
        <dbReference type="SAM" id="SignalP"/>
    </source>
</evidence>
<feature type="chain" id="PRO_5009532302" description="PET hydrolase/cutinase-like domain-containing protein" evidence="1">
    <location>
        <begin position="23"/>
        <end position="508"/>
    </location>
</feature>
<feature type="domain" description="PET hydrolase/cutinase-like" evidence="2">
    <location>
        <begin position="185"/>
        <end position="299"/>
    </location>
</feature>
<organism evidence="3 4">
    <name type="scientific">Candidatus Schekmanbacteria bacterium RBG_13_48_7</name>
    <dbReference type="NCBI Taxonomy" id="1817878"/>
    <lineage>
        <taxon>Bacteria</taxon>
        <taxon>Candidatus Schekmaniibacteriota</taxon>
    </lineage>
</organism>
<accession>A0A1F7RXE6</accession>
<dbReference type="Gene3D" id="3.40.50.1820">
    <property type="entry name" value="alpha/beta hydrolase"/>
    <property type="match status" value="1"/>
</dbReference>
<keyword evidence="1" id="KW-0732">Signal</keyword>
<dbReference type="Pfam" id="PF12740">
    <property type="entry name" value="PETase"/>
    <property type="match status" value="1"/>
</dbReference>
<gene>
    <name evidence="3" type="ORF">A2161_09565</name>
</gene>
<name>A0A1F7RXE6_9BACT</name>
<evidence type="ECO:0000313" key="3">
    <source>
        <dbReference type="EMBL" id="OGL46100.1"/>
    </source>
</evidence>
<dbReference type="Proteomes" id="UP000179266">
    <property type="component" value="Unassembled WGS sequence"/>
</dbReference>
<evidence type="ECO:0000313" key="4">
    <source>
        <dbReference type="Proteomes" id="UP000179266"/>
    </source>
</evidence>
<comment type="caution">
    <text evidence="3">The sequence shown here is derived from an EMBL/GenBank/DDBJ whole genome shotgun (WGS) entry which is preliminary data.</text>
</comment>
<proteinExistence type="predicted"/>
<dbReference type="AlphaFoldDB" id="A0A1F7RXE6"/>
<evidence type="ECO:0000259" key="2">
    <source>
        <dbReference type="Pfam" id="PF12740"/>
    </source>
</evidence>